<evidence type="ECO:0000313" key="2">
    <source>
        <dbReference type="Proteomes" id="UP000829494"/>
    </source>
</evidence>
<dbReference type="Proteomes" id="UP000829494">
    <property type="component" value="Chromosome"/>
</dbReference>
<evidence type="ECO:0000313" key="1">
    <source>
        <dbReference type="EMBL" id="UNZ01195.1"/>
    </source>
</evidence>
<gene>
    <name evidence="1" type="ORF">SRIMR7_03485</name>
</gene>
<proteinExistence type="predicted"/>
<keyword evidence="2" id="KW-1185">Reference proteome</keyword>
<dbReference type="Pfam" id="PF09481">
    <property type="entry name" value="CRISPR_Cse1"/>
    <property type="match status" value="1"/>
</dbReference>
<dbReference type="EMBL" id="CP094298">
    <property type="protein sequence ID" value="UNZ01195.1"/>
    <property type="molecule type" value="Genomic_DNA"/>
</dbReference>
<organism evidence="1 2">
    <name type="scientific">Streptomyces rimosus subsp. rimosus</name>
    <dbReference type="NCBI Taxonomy" id="132474"/>
    <lineage>
        <taxon>Bacteria</taxon>
        <taxon>Bacillati</taxon>
        <taxon>Actinomycetota</taxon>
        <taxon>Actinomycetes</taxon>
        <taxon>Kitasatosporales</taxon>
        <taxon>Streptomycetaceae</taxon>
        <taxon>Streptomyces</taxon>
    </lineage>
</organism>
<accession>A0ABY3YTW4</accession>
<name>A0ABY3YTW4_STRRM</name>
<reference evidence="1 2" key="1">
    <citation type="submission" date="2022-03" db="EMBL/GenBank/DDBJ databases">
        <title>Complete genome of Streptomyces rimosus ssp. rimosus R7 (=ATCC 10970).</title>
        <authorList>
            <person name="Beganovic S."/>
            <person name="Ruckert C."/>
            <person name="Busche T."/>
            <person name="Kalinowski J."/>
            <person name="Wittmann C."/>
        </authorList>
    </citation>
    <scope>NUCLEOTIDE SEQUENCE [LARGE SCALE GENOMIC DNA]</scope>
    <source>
        <strain evidence="1 2">R7</strain>
    </source>
</reference>
<sequence>MSYPFSVADIGWIPVRVRSDLDADETAELRSLLPEASPGECTRVGLRHLFQGAHLFADLDFAVPPVEAVARRLLAAVTARVAGLDTGTSAQWPDARDDLLATGRFDADRVDEYLKAHAHRWNLYYSAQPFLQDIRLAQECGKGQAPGRLVMDRPSGSNAVWTTHIAQDVPVAGPDAVQWLLAWYGYGPSGTGTHRTHGSRKGGSCKAGPYRSLVSYFPHAPERLFVSLVASVPGPSAWPTGSGPDLAPWERDELPDPLAPDAACGPVSLLTRRTAHALLLTGDDAGQTTSCKITWNTAVDLPAAVDPYVIERTQGGPVRADRARSAWRDLDAMLLKTQPGSKSTLRRPTVFDAVAELAPQVQRQLGVRVLAWDQERQEKDNQWYAATTPPVLQHIEEADPQGAAAIATARRSAEAAAGDLARALAAAWLDVHVKRDPQQRHGFVEAARTRYWERAEEEFWQAVRAPDPDRRPAFRRLALERFDQATATLKATVHGMSAVAKARAQLTLPRTHATRSTRKRTR</sequence>
<dbReference type="InterPro" id="IPR013381">
    <property type="entry name" value="CRISPR-assoc_prot_Cse1"/>
</dbReference>
<protein>
    <submittedName>
        <fullName evidence="1">CRISPR-associated protein Cse1</fullName>
    </submittedName>
</protein>
<dbReference type="NCBIfam" id="TIGR02547">
    <property type="entry name" value="casA_cse1"/>
    <property type="match status" value="1"/>
</dbReference>
<dbReference type="GeneID" id="66859730"/>
<dbReference type="RefSeq" id="WP_003986273.1">
    <property type="nucleotide sequence ID" value="NZ_CP043497.1"/>
</dbReference>